<comment type="similarity">
    <text evidence="3">Belongs to the PP2C family.</text>
</comment>
<name>A0A2T7EWN3_9POAL</name>
<evidence type="ECO:0000256" key="9">
    <source>
        <dbReference type="ARBA" id="ARBA00023211"/>
    </source>
</evidence>
<dbReference type="Proteomes" id="UP000244336">
    <property type="component" value="Chromosome 2"/>
</dbReference>
<evidence type="ECO:0000259" key="13">
    <source>
        <dbReference type="PROSITE" id="PS51746"/>
    </source>
</evidence>
<feature type="region of interest" description="Disordered" evidence="12">
    <location>
        <begin position="358"/>
        <end position="388"/>
    </location>
</feature>
<reference evidence="14 15" key="1">
    <citation type="submission" date="2018-04" db="EMBL/GenBank/DDBJ databases">
        <title>WGS assembly of Panicum hallii var. hallii HAL2.</title>
        <authorList>
            <person name="Lovell J."/>
            <person name="Jenkins J."/>
            <person name="Lowry D."/>
            <person name="Mamidi S."/>
            <person name="Sreedasyam A."/>
            <person name="Weng X."/>
            <person name="Barry K."/>
            <person name="Bonette J."/>
            <person name="Campitelli B."/>
            <person name="Daum C."/>
            <person name="Gordon S."/>
            <person name="Gould B."/>
            <person name="Lipzen A."/>
            <person name="MacQueen A."/>
            <person name="Palacio-Mejia J."/>
            <person name="Plott C."/>
            <person name="Shakirov E."/>
            <person name="Shu S."/>
            <person name="Yoshinaga Y."/>
            <person name="Zane M."/>
            <person name="Rokhsar D."/>
            <person name="Grimwood J."/>
            <person name="Schmutz J."/>
            <person name="Juenger T."/>
        </authorList>
    </citation>
    <scope>NUCLEOTIDE SEQUENCE [LARGE SCALE GENOMIC DNA]</scope>
    <source>
        <strain evidence="15">cv. HAL2</strain>
    </source>
</reference>
<dbReference type="InterPro" id="IPR036278">
    <property type="entry name" value="Sialidase_sf"/>
</dbReference>
<evidence type="ECO:0000256" key="8">
    <source>
        <dbReference type="ARBA" id="ARBA00022912"/>
    </source>
</evidence>
<dbReference type="PROSITE" id="PS51746">
    <property type="entry name" value="PPM_2"/>
    <property type="match status" value="1"/>
</dbReference>
<evidence type="ECO:0000256" key="10">
    <source>
        <dbReference type="ARBA" id="ARBA00047761"/>
    </source>
</evidence>
<dbReference type="Pfam" id="PF13088">
    <property type="entry name" value="BNR_2"/>
    <property type="match status" value="1"/>
</dbReference>
<dbReference type="PANTHER" id="PTHR43752">
    <property type="entry name" value="BNR/ASP-BOX REPEAT FAMILY PROTEIN"/>
    <property type="match status" value="1"/>
</dbReference>
<evidence type="ECO:0000313" key="14">
    <source>
        <dbReference type="EMBL" id="PUZ72240.1"/>
    </source>
</evidence>
<organism evidence="14 15">
    <name type="scientific">Panicum hallii var. hallii</name>
    <dbReference type="NCBI Taxonomy" id="1504633"/>
    <lineage>
        <taxon>Eukaryota</taxon>
        <taxon>Viridiplantae</taxon>
        <taxon>Streptophyta</taxon>
        <taxon>Embryophyta</taxon>
        <taxon>Tracheophyta</taxon>
        <taxon>Spermatophyta</taxon>
        <taxon>Magnoliopsida</taxon>
        <taxon>Liliopsida</taxon>
        <taxon>Poales</taxon>
        <taxon>Poaceae</taxon>
        <taxon>PACMAD clade</taxon>
        <taxon>Panicoideae</taxon>
        <taxon>Panicodae</taxon>
        <taxon>Paniceae</taxon>
        <taxon>Panicinae</taxon>
        <taxon>Panicum</taxon>
        <taxon>Panicum sect. Panicum</taxon>
    </lineage>
</organism>
<dbReference type="CDD" id="cd00143">
    <property type="entry name" value="PP2Cc"/>
    <property type="match status" value="1"/>
</dbReference>
<dbReference type="Gene3D" id="3.60.40.10">
    <property type="entry name" value="PPM-type phosphatase domain"/>
    <property type="match status" value="1"/>
</dbReference>
<dbReference type="EC" id="3.1.3.16" evidence="4"/>
<dbReference type="InterPro" id="IPR001932">
    <property type="entry name" value="PPM-type_phosphatase-like_dom"/>
</dbReference>
<dbReference type="EMBL" id="CM009750">
    <property type="protein sequence ID" value="PUZ72240.1"/>
    <property type="molecule type" value="Genomic_DNA"/>
</dbReference>
<dbReference type="Gramene" id="PUZ72240">
    <property type="protein sequence ID" value="PUZ72240"/>
    <property type="gene ID" value="GQ55_2G377700"/>
</dbReference>
<gene>
    <name evidence="14" type="ORF">GQ55_2G377700</name>
</gene>
<keyword evidence="5" id="KW-0479">Metal-binding</keyword>
<comment type="cofactor">
    <cofactor evidence="2">
        <name>Mg(2+)</name>
        <dbReference type="ChEBI" id="CHEBI:18420"/>
    </cofactor>
</comment>
<evidence type="ECO:0000256" key="4">
    <source>
        <dbReference type="ARBA" id="ARBA00013081"/>
    </source>
</evidence>
<evidence type="ECO:0000256" key="12">
    <source>
        <dbReference type="SAM" id="MobiDB-lite"/>
    </source>
</evidence>
<dbReference type="SUPFAM" id="SSF50939">
    <property type="entry name" value="Sialidases"/>
    <property type="match status" value="1"/>
</dbReference>
<evidence type="ECO:0000256" key="7">
    <source>
        <dbReference type="ARBA" id="ARBA00022842"/>
    </source>
</evidence>
<dbReference type="SMART" id="SM00331">
    <property type="entry name" value="PP2C_SIG"/>
    <property type="match status" value="1"/>
</dbReference>
<evidence type="ECO:0000256" key="11">
    <source>
        <dbReference type="ARBA" id="ARBA00048336"/>
    </source>
</evidence>
<keyword evidence="15" id="KW-1185">Reference proteome</keyword>
<evidence type="ECO:0000313" key="15">
    <source>
        <dbReference type="Proteomes" id="UP000244336"/>
    </source>
</evidence>
<dbReference type="CDD" id="cd15482">
    <property type="entry name" value="Sialidase_non-viral"/>
    <property type="match status" value="1"/>
</dbReference>
<dbReference type="InterPro" id="IPR011040">
    <property type="entry name" value="Sialidase"/>
</dbReference>
<comment type="catalytic activity">
    <reaction evidence="10">
        <text>O-phospho-L-seryl-[protein] + H2O = L-seryl-[protein] + phosphate</text>
        <dbReference type="Rhea" id="RHEA:20629"/>
        <dbReference type="Rhea" id="RHEA-COMP:9863"/>
        <dbReference type="Rhea" id="RHEA-COMP:11604"/>
        <dbReference type="ChEBI" id="CHEBI:15377"/>
        <dbReference type="ChEBI" id="CHEBI:29999"/>
        <dbReference type="ChEBI" id="CHEBI:43474"/>
        <dbReference type="ChEBI" id="CHEBI:83421"/>
        <dbReference type="EC" id="3.1.3.16"/>
    </reaction>
</comment>
<dbReference type="FunFam" id="3.60.40.10:FF:000010">
    <property type="entry name" value="Probable protein phosphatase 2C 39"/>
    <property type="match status" value="1"/>
</dbReference>
<dbReference type="SMART" id="SM00332">
    <property type="entry name" value="PP2Cc"/>
    <property type="match status" value="1"/>
</dbReference>
<evidence type="ECO:0000256" key="3">
    <source>
        <dbReference type="ARBA" id="ARBA00006702"/>
    </source>
</evidence>
<keyword evidence="9" id="KW-0464">Manganese</keyword>
<comment type="catalytic activity">
    <reaction evidence="11">
        <text>O-phospho-L-threonyl-[protein] + H2O = L-threonyl-[protein] + phosphate</text>
        <dbReference type="Rhea" id="RHEA:47004"/>
        <dbReference type="Rhea" id="RHEA-COMP:11060"/>
        <dbReference type="Rhea" id="RHEA-COMP:11605"/>
        <dbReference type="ChEBI" id="CHEBI:15377"/>
        <dbReference type="ChEBI" id="CHEBI:30013"/>
        <dbReference type="ChEBI" id="CHEBI:43474"/>
        <dbReference type="ChEBI" id="CHEBI:61977"/>
        <dbReference type="EC" id="3.1.3.16"/>
    </reaction>
</comment>
<evidence type="ECO:0000256" key="6">
    <source>
        <dbReference type="ARBA" id="ARBA00022801"/>
    </source>
</evidence>
<dbReference type="SUPFAM" id="SSF81606">
    <property type="entry name" value="PP2C-like"/>
    <property type="match status" value="1"/>
</dbReference>
<accession>A0A2T7EWN3</accession>
<evidence type="ECO:0000256" key="5">
    <source>
        <dbReference type="ARBA" id="ARBA00022723"/>
    </source>
</evidence>
<keyword evidence="8" id="KW-0904">Protein phosphatase</keyword>
<feature type="domain" description="PPM-type phosphatase" evidence="13">
    <location>
        <begin position="392"/>
        <end position="660"/>
    </location>
</feature>
<dbReference type="Pfam" id="PF00481">
    <property type="entry name" value="PP2C"/>
    <property type="match status" value="1"/>
</dbReference>
<evidence type="ECO:0000256" key="2">
    <source>
        <dbReference type="ARBA" id="ARBA00001946"/>
    </source>
</evidence>
<dbReference type="InterPro" id="IPR036457">
    <property type="entry name" value="PPM-type-like_dom_sf"/>
</dbReference>
<comment type="cofactor">
    <cofactor evidence="1">
        <name>Mn(2+)</name>
        <dbReference type="ChEBI" id="CHEBI:29035"/>
    </cofactor>
</comment>
<keyword evidence="7" id="KW-0460">Magnesium</keyword>
<dbReference type="Gene3D" id="2.120.10.10">
    <property type="match status" value="1"/>
</dbReference>
<dbReference type="OrthoDB" id="10264738at2759"/>
<dbReference type="PANTHER" id="PTHR43752:SF3">
    <property type="entry name" value="BNR_ASP-BOX REPEAT FAMILY PROTEIN"/>
    <property type="match status" value="1"/>
</dbReference>
<dbReference type="GO" id="GO:0046872">
    <property type="term" value="F:metal ion binding"/>
    <property type="evidence" value="ECO:0007669"/>
    <property type="project" value="UniProtKB-KW"/>
</dbReference>
<protein>
    <recommendedName>
        <fullName evidence="4">protein-serine/threonine phosphatase</fullName>
        <ecNumber evidence="4">3.1.3.16</ecNumber>
    </recommendedName>
</protein>
<sequence>MAIPTICSLSKQHKWKITACVMLFSVVLVASDSPFRTFFSNKPRQQIEHGTYNMNTTSTNATSVGRPFNNCHASTIVEDNFLISYFGGSIEGAPDVKIWTQRYSDGYWHPPVVADEENATAMWNPVLFQLPSRELLLFYKIGEHPQNWSGAMKRSLNGGMSWSEREQLPPGILGPIKNKPFLLDDGRLLCGSSVESWNSWGAWLEVTEDAGQTWRKYGPIYVEGEKLGVIQPVPYQTTNGTIRMLLRSYQTIGRVCIADSSDGGLTWGYARKTELPNPNSGIDGIKMKDGRVALAYNTVSRGTLKVAVSSDDGISRAEVLTLENTEGVEFSYPAAIQTMDELVHVTYTFNRTRIKVGEEESGGDQAAQAQAVRETGRGKSQARASSGRRKVTYGFHLVQGRMPHGMEDRHVAEFRLLDDGNEVGLFAVFDGHSGADVATYLREHLFDNILNETDFDFWTDPMEAIRRAYHRTDRKVLKMKKADDDEGKGKGRRRRGGSTAVTVILINGEKLVVANVGDSRAVLRDAGGAARQLSVDHEPLREQSAIESRGGFITEIHGTPQPSRDVPRVDAQLAMSRAFGDRSLKEHISSDPDVCIEDVGDGSELVVLASDGLWKVMSNQEAVDEAGRENGDARKAAVRLVDEAVRRGSKDDISCVVVCLH</sequence>
<keyword evidence="6" id="KW-0378">Hydrolase</keyword>
<proteinExistence type="inferred from homology"/>
<evidence type="ECO:0000256" key="1">
    <source>
        <dbReference type="ARBA" id="ARBA00001936"/>
    </source>
</evidence>
<dbReference type="AlphaFoldDB" id="A0A2T7EWN3"/>
<dbReference type="GO" id="GO:0004722">
    <property type="term" value="F:protein serine/threonine phosphatase activity"/>
    <property type="evidence" value="ECO:0007669"/>
    <property type="project" value="UniProtKB-EC"/>
</dbReference>